<sequence length="768" mass="91280">MVTNLINLTHRFTVGVRFNTNITNSDIIADNEMKASSEIPDKAMKTIKILNCTERNLQSINTLNSVSFKSFRKLTERKLKNIKLLKRKTEYKSCEELNKLADENQIRSIILKVQRNESKGDYLTHNEFKHLFVQFLPFKWYAYKLLKIQQKEINYDNVNDKMLDVMLQVSFAAFDYKLFDQLFQILQHRKITASANVLSNAIQVYLKTENIHMAIQIFHQSVMTEKELPNYLLNIFISNLYNKTKNPNLCLSSYKLWISRNHQTNPSIDSFMYNLLVECNLTEDIAWIEQSLEKRGLTEKFVVKFGRVCNQVSKTRKSYDEFMKSELLTQYVQHAKEENEVSSLLNNLTYLHLKHGEFGLALETFMKINNKKNFEITIFSLLRHFEKFENPEMVFQLLKKLKEESNFKIHWTHVLIYWRGMINKYPHLGYGIHRKLRKALSKSKYHQFGFLSNLLVVKKMPVNVDTDERRHYASVKYDNINSELKPLPTDPYLRNIESRLYSGILPDSEILRKAIRLTNDPTEIDRLFEIVKNMNRLSRHRVKSVRLNLEMYYKRRNRKKALELFSEQIDFIENSKMVDCRDLIELFKFCVKSKLYDKAIMVLDLFEKYNVKIVGDQNIMRFLSMFIKYCWSTKQFKELITILEWLKGEKNIIIDEFFWFNLKTAGIKNREILTQMGTKSLEDKNKDNIEKNVEDKTVDEIVENSSEEDLFLQQLIPKMMSYYDLSVYELKNKNEEKCEEVIDTAGDNFKYLVKWIDEDTEILFGTRS</sequence>
<name>A0AAV5R8S6_PICKL</name>
<protein>
    <recommendedName>
        <fullName evidence="3">Mitochondrial group I intron splicing factor CCM1</fullName>
    </recommendedName>
</protein>
<dbReference type="EMBL" id="BTGB01000009">
    <property type="protein sequence ID" value="GMM47745.1"/>
    <property type="molecule type" value="Genomic_DNA"/>
</dbReference>
<reference evidence="1 2" key="1">
    <citation type="journal article" date="2023" name="Elife">
        <title>Identification of key yeast species and microbe-microbe interactions impacting larval growth of Drosophila in the wild.</title>
        <authorList>
            <person name="Mure A."/>
            <person name="Sugiura Y."/>
            <person name="Maeda R."/>
            <person name="Honda K."/>
            <person name="Sakurai N."/>
            <person name="Takahashi Y."/>
            <person name="Watada M."/>
            <person name="Katoh T."/>
            <person name="Gotoh A."/>
            <person name="Gotoh Y."/>
            <person name="Taniguchi I."/>
            <person name="Nakamura K."/>
            <person name="Hayashi T."/>
            <person name="Katayama T."/>
            <person name="Uemura T."/>
            <person name="Hattori Y."/>
        </authorList>
    </citation>
    <scope>NUCLEOTIDE SEQUENCE [LARGE SCALE GENOMIC DNA]</scope>
    <source>
        <strain evidence="1 2">PK-24</strain>
    </source>
</reference>
<accession>A0AAV5R8S6</accession>
<evidence type="ECO:0000313" key="1">
    <source>
        <dbReference type="EMBL" id="GMM47745.1"/>
    </source>
</evidence>
<organism evidence="1 2">
    <name type="scientific">Pichia kluyveri</name>
    <name type="common">Yeast</name>
    <dbReference type="NCBI Taxonomy" id="36015"/>
    <lineage>
        <taxon>Eukaryota</taxon>
        <taxon>Fungi</taxon>
        <taxon>Dikarya</taxon>
        <taxon>Ascomycota</taxon>
        <taxon>Saccharomycotina</taxon>
        <taxon>Pichiomycetes</taxon>
        <taxon>Pichiales</taxon>
        <taxon>Pichiaceae</taxon>
        <taxon>Pichia</taxon>
    </lineage>
</organism>
<dbReference type="AlphaFoldDB" id="A0AAV5R8S6"/>
<dbReference type="Proteomes" id="UP001378960">
    <property type="component" value="Unassembled WGS sequence"/>
</dbReference>
<keyword evidence="2" id="KW-1185">Reference proteome</keyword>
<gene>
    <name evidence="1" type="ORF">DAPK24_043430</name>
</gene>
<evidence type="ECO:0000313" key="2">
    <source>
        <dbReference type="Proteomes" id="UP001378960"/>
    </source>
</evidence>
<evidence type="ECO:0008006" key="3">
    <source>
        <dbReference type="Google" id="ProtNLM"/>
    </source>
</evidence>
<dbReference type="SUPFAM" id="SSF81901">
    <property type="entry name" value="HCP-like"/>
    <property type="match status" value="1"/>
</dbReference>
<comment type="caution">
    <text evidence="1">The sequence shown here is derived from an EMBL/GenBank/DDBJ whole genome shotgun (WGS) entry which is preliminary data.</text>
</comment>
<proteinExistence type="predicted"/>